<keyword evidence="1" id="KW-0472">Membrane</keyword>
<dbReference type="OrthoDB" id="6339047at2759"/>
<name>A0A1J1HQV6_9DIPT</name>
<feature type="transmembrane region" description="Helical" evidence="1">
    <location>
        <begin position="25"/>
        <end position="43"/>
    </location>
</feature>
<keyword evidence="1" id="KW-1133">Transmembrane helix</keyword>
<protein>
    <submittedName>
        <fullName evidence="2">CLUMA_CG003453, isoform A</fullName>
    </submittedName>
</protein>
<feature type="transmembrane region" description="Helical" evidence="1">
    <location>
        <begin position="63"/>
        <end position="85"/>
    </location>
</feature>
<keyword evidence="3" id="KW-1185">Reference proteome</keyword>
<gene>
    <name evidence="2" type="ORF">CLUMA_CG003453</name>
</gene>
<keyword evidence="1" id="KW-0812">Transmembrane</keyword>
<evidence type="ECO:0000313" key="2">
    <source>
        <dbReference type="EMBL" id="CRK89772.1"/>
    </source>
</evidence>
<accession>A0A1J1HQV6</accession>
<sequence>MGVNCYDISYDEIVVKMKQYLKRNFIYICLATACLSLLTYLIAFSCELSSIIDTRRTTTDFVSIFLCTIYFVLFLSATILINGLATRMAMGLLVWSLIVAVLTIPELWLIMVQFWSMDSDHFMIEVVFYITRLILNCTIIIHVVPLALKWRKEKKILKQLESLASRLQLTATPVSNYGNFSNTISRSTKDIEIESTRHENGIEKVMNGTDNPGYLQSYPYLHYGSHNEFDASIFGLNPSQYIGPPPATNIAKRTQSLLDLRFIQTTTTKIVQKSKDKSDSVSLNSYDMRMHNNLNKDLRKMKGSKEQIYHTMEPPFKKSLGRNCVSLENLGVFVTEDAFSGNFPGYPVQQMYPAYFYYNNPYHHQSHYMGYPNNYLGNQNSAYFNNSSSLGNSKQSIDDFRKYRDVAL</sequence>
<reference evidence="2 3" key="1">
    <citation type="submission" date="2015-04" db="EMBL/GenBank/DDBJ databases">
        <authorList>
            <person name="Syromyatnikov M.Y."/>
            <person name="Popov V.N."/>
        </authorList>
    </citation>
    <scope>NUCLEOTIDE SEQUENCE [LARGE SCALE GENOMIC DNA]</scope>
</reference>
<dbReference type="EMBL" id="CVRI01000014">
    <property type="protein sequence ID" value="CRK89772.1"/>
    <property type="molecule type" value="Genomic_DNA"/>
</dbReference>
<dbReference type="Proteomes" id="UP000183832">
    <property type="component" value="Unassembled WGS sequence"/>
</dbReference>
<feature type="transmembrane region" description="Helical" evidence="1">
    <location>
        <begin position="92"/>
        <end position="115"/>
    </location>
</feature>
<organism evidence="2 3">
    <name type="scientific">Clunio marinus</name>
    <dbReference type="NCBI Taxonomy" id="568069"/>
    <lineage>
        <taxon>Eukaryota</taxon>
        <taxon>Metazoa</taxon>
        <taxon>Ecdysozoa</taxon>
        <taxon>Arthropoda</taxon>
        <taxon>Hexapoda</taxon>
        <taxon>Insecta</taxon>
        <taxon>Pterygota</taxon>
        <taxon>Neoptera</taxon>
        <taxon>Endopterygota</taxon>
        <taxon>Diptera</taxon>
        <taxon>Nematocera</taxon>
        <taxon>Chironomoidea</taxon>
        <taxon>Chironomidae</taxon>
        <taxon>Clunio</taxon>
    </lineage>
</organism>
<evidence type="ECO:0000256" key="1">
    <source>
        <dbReference type="SAM" id="Phobius"/>
    </source>
</evidence>
<proteinExistence type="predicted"/>
<dbReference type="AlphaFoldDB" id="A0A1J1HQV6"/>
<feature type="transmembrane region" description="Helical" evidence="1">
    <location>
        <begin position="127"/>
        <end position="148"/>
    </location>
</feature>
<evidence type="ECO:0000313" key="3">
    <source>
        <dbReference type="Proteomes" id="UP000183832"/>
    </source>
</evidence>